<comment type="similarity">
    <text evidence="2">Belongs to the cytochrome ubiquinol oxidase subunit 2 family.</text>
</comment>
<dbReference type="Pfam" id="PF02322">
    <property type="entry name" value="Cyt_bd_oxida_II"/>
    <property type="match status" value="2"/>
</dbReference>
<dbReference type="NCBIfam" id="TIGR00203">
    <property type="entry name" value="cydB"/>
    <property type="match status" value="1"/>
</dbReference>
<comment type="caution">
    <text evidence="8">The sequence shown here is derived from an EMBL/GenBank/DDBJ whole genome shotgun (WGS) entry which is preliminary data.</text>
</comment>
<dbReference type="Proteomes" id="UP000190064">
    <property type="component" value="Unassembled WGS sequence"/>
</dbReference>
<dbReference type="GO" id="GO:0016682">
    <property type="term" value="F:oxidoreductase activity, acting on diphenols and related substances as donors, oxygen as acceptor"/>
    <property type="evidence" value="ECO:0007669"/>
    <property type="project" value="TreeGrafter"/>
</dbReference>
<feature type="transmembrane region" description="Helical" evidence="7">
    <location>
        <begin position="189"/>
        <end position="210"/>
    </location>
</feature>
<sequence length="371" mass="41232">MDLALFYFLLLGFAIFMYVLLDGFDLGIGILYPWFGEAGERDHLMRSISHVWDGNETWLVFGGVILFAAFPVAYAEITSTFYLPIMLMLFALIFRGVAFEYRFKSDTSRPYWDLAFSAGSAIAAFCQGMLLGSLVQGVPAGINSMSSLHWLTPFSVLTGFSVMAGYALLAACYLYMKSRGSIQKHAAKLGVRLLVITLLAMVAVSLWTVVSQVEIRERWFSGYNFLWLSPLPILTCIAAAFAWKYLHAGRAAENHTVAESRTFAGSHTVAESHTFDSTEVAGVQAVDPSRYESRPFWAVTLIFLLGFAGLVVGLFPYLLPRQLTFMDAASPDSSLLFLLPGVCIFVPLICAYTFWGYRVFAGKVEDYQEGY</sequence>
<evidence type="ECO:0000256" key="7">
    <source>
        <dbReference type="SAM" id="Phobius"/>
    </source>
</evidence>
<protein>
    <submittedName>
        <fullName evidence="8">Cytochrome d ubiquinol oxidase subunit II</fullName>
    </submittedName>
</protein>
<dbReference type="EMBL" id="MTSD02000003">
    <property type="protein sequence ID" value="OOV87257.1"/>
    <property type="molecule type" value="Genomic_DNA"/>
</dbReference>
<reference evidence="8" key="1">
    <citation type="submission" date="2017-02" db="EMBL/GenBank/DDBJ databases">
        <title>Draft Genome Sequence of the Salt Water Bacterium Oceanospirillum linum ATCC 11336.</title>
        <authorList>
            <person name="Trachtenberg A.M."/>
            <person name="Carney J.G."/>
            <person name="Linnane J.D."/>
            <person name="Rheaume B.A."/>
            <person name="Pitts N.L."/>
            <person name="Mykles D.L."/>
            <person name="Maclea K.S."/>
        </authorList>
    </citation>
    <scope>NUCLEOTIDE SEQUENCE [LARGE SCALE GENOMIC DNA]</scope>
    <source>
        <strain evidence="8">ATCC 11336</strain>
    </source>
</reference>
<keyword evidence="5 7" id="KW-1133">Transmembrane helix</keyword>
<dbReference type="GO" id="GO:0070069">
    <property type="term" value="C:cytochrome complex"/>
    <property type="evidence" value="ECO:0007669"/>
    <property type="project" value="TreeGrafter"/>
</dbReference>
<dbReference type="AlphaFoldDB" id="A0A1T1HBZ3"/>
<keyword evidence="4 7" id="KW-0812">Transmembrane</keyword>
<feature type="transmembrane region" description="Helical" evidence="7">
    <location>
        <begin position="335"/>
        <end position="355"/>
    </location>
</feature>
<dbReference type="PANTHER" id="PTHR43141">
    <property type="entry name" value="CYTOCHROME BD2 SUBUNIT II"/>
    <property type="match status" value="1"/>
</dbReference>
<feature type="transmembrane region" description="Helical" evidence="7">
    <location>
        <begin position="56"/>
        <end position="75"/>
    </location>
</feature>
<evidence type="ECO:0000256" key="6">
    <source>
        <dbReference type="ARBA" id="ARBA00023136"/>
    </source>
</evidence>
<feature type="transmembrane region" description="Helical" evidence="7">
    <location>
        <begin position="154"/>
        <end position="177"/>
    </location>
</feature>
<dbReference type="GO" id="GO:0005886">
    <property type="term" value="C:plasma membrane"/>
    <property type="evidence" value="ECO:0007669"/>
    <property type="project" value="UniProtKB-SubCell"/>
</dbReference>
<gene>
    <name evidence="8" type="ORF">BTA35_0209765</name>
</gene>
<dbReference type="PANTHER" id="PTHR43141:SF4">
    <property type="entry name" value="CYTOCHROME BD2 SUBUNIT II"/>
    <property type="match status" value="1"/>
</dbReference>
<keyword evidence="3" id="KW-1003">Cell membrane</keyword>
<dbReference type="GO" id="GO:0009055">
    <property type="term" value="F:electron transfer activity"/>
    <property type="evidence" value="ECO:0007669"/>
    <property type="project" value="TreeGrafter"/>
</dbReference>
<feature type="transmembrane region" description="Helical" evidence="7">
    <location>
        <begin position="111"/>
        <end position="134"/>
    </location>
</feature>
<evidence type="ECO:0000256" key="4">
    <source>
        <dbReference type="ARBA" id="ARBA00022692"/>
    </source>
</evidence>
<dbReference type="RefSeq" id="WP_078319616.1">
    <property type="nucleotide sequence ID" value="NZ_FXTS01000003.1"/>
</dbReference>
<accession>A0A1T1HBZ3</accession>
<proteinExistence type="inferred from homology"/>
<dbReference type="InterPro" id="IPR003317">
    <property type="entry name" value="Cyt-d_oxidase_su2"/>
</dbReference>
<feature type="transmembrane region" description="Helical" evidence="7">
    <location>
        <begin position="6"/>
        <end position="35"/>
    </location>
</feature>
<organism evidence="8 9">
    <name type="scientific">Oceanospirillum linum</name>
    <dbReference type="NCBI Taxonomy" id="966"/>
    <lineage>
        <taxon>Bacteria</taxon>
        <taxon>Pseudomonadati</taxon>
        <taxon>Pseudomonadota</taxon>
        <taxon>Gammaproteobacteria</taxon>
        <taxon>Oceanospirillales</taxon>
        <taxon>Oceanospirillaceae</taxon>
        <taxon>Oceanospirillum</taxon>
    </lineage>
</organism>
<name>A0A1T1HBZ3_OCELI</name>
<evidence type="ECO:0000256" key="5">
    <source>
        <dbReference type="ARBA" id="ARBA00022989"/>
    </source>
</evidence>
<evidence type="ECO:0000256" key="2">
    <source>
        <dbReference type="ARBA" id="ARBA00007543"/>
    </source>
</evidence>
<keyword evidence="9" id="KW-1185">Reference proteome</keyword>
<evidence type="ECO:0000256" key="1">
    <source>
        <dbReference type="ARBA" id="ARBA00004651"/>
    </source>
</evidence>
<feature type="transmembrane region" description="Helical" evidence="7">
    <location>
        <begin position="222"/>
        <end position="243"/>
    </location>
</feature>
<dbReference type="GO" id="GO:0019646">
    <property type="term" value="P:aerobic electron transport chain"/>
    <property type="evidence" value="ECO:0007669"/>
    <property type="project" value="TreeGrafter"/>
</dbReference>
<keyword evidence="6 7" id="KW-0472">Membrane</keyword>
<feature type="transmembrane region" description="Helical" evidence="7">
    <location>
        <begin position="81"/>
        <end position="99"/>
    </location>
</feature>
<evidence type="ECO:0000256" key="3">
    <source>
        <dbReference type="ARBA" id="ARBA00022475"/>
    </source>
</evidence>
<evidence type="ECO:0000313" key="8">
    <source>
        <dbReference type="EMBL" id="OOV87257.1"/>
    </source>
</evidence>
<comment type="subcellular location">
    <subcellularLocation>
        <location evidence="1">Cell membrane</location>
        <topology evidence="1">Multi-pass membrane protein</topology>
    </subcellularLocation>
</comment>
<evidence type="ECO:0000313" key="9">
    <source>
        <dbReference type="Proteomes" id="UP000190064"/>
    </source>
</evidence>
<dbReference type="STRING" id="966.BTA35_0209765"/>
<feature type="transmembrane region" description="Helical" evidence="7">
    <location>
        <begin position="296"/>
        <end position="315"/>
    </location>
</feature>